<dbReference type="InterPro" id="IPR036188">
    <property type="entry name" value="FAD/NAD-bd_sf"/>
</dbReference>
<gene>
    <name evidence="8" type="ORF">RHIZ70_2690</name>
</gene>
<keyword evidence="2" id="KW-0285">Flavoprotein</keyword>
<evidence type="ECO:0000256" key="2">
    <source>
        <dbReference type="ARBA" id="ARBA00022630"/>
    </source>
</evidence>
<dbReference type="GO" id="GO:0034899">
    <property type="term" value="F:trimethylamine monooxygenase activity"/>
    <property type="evidence" value="ECO:0007669"/>
    <property type="project" value="UniProtKB-EC"/>
</dbReference>
<dbReference type="InterPro" id="IPR020946">
    <property type="entry name" value="Flavin_mOase-like"/>
</dbReference>
<keyword evidence="3" id="KW-0274">FAD</keyword>
<dbReference type="PANTHER" id="PTHR23023">
    <property type="entry name" value="DIMETHYLANILINE MONOOXYGENASE"/>
    <property type="match status" value="1"/>
</dbReference>
<dbReference type="Proteomes" id="UP000254764">
    <property type="component" value="Unassembled WGS sequence"/>
</dbReference>
<evidence type="ECO:0000256" key="7">
    <source>
        <dbReference type="ARBA" id="ARBA00035159"/>
    </source>
</evidence>
<dbReference type="GO" id="GO:0050660">
    <property type="term" value="F:flavin adenine dinucleotide binding"/>
    <property type="evidence" value="ECO:0007669"/>
    <property type="project" value="InterPro"/>
</dbReference>
<dbReference type="InterPro" id="IPR050346">
    <property type="entry name" value="FMO-like"/>
</dbReference>
<evidence type="ECO:0000313" key="8">
    <source>
        <dbReference type="EMBL" id="SSC66982.1"/>
    </source>
</evidence>
<dbReference type="EC" id="1.14.13.148" evidence="6"/>
<sequence length="514" mass="54752">MQQEQTATMPENAVAIIGAGPGGLVAGRWLRAHGFEPVIFEAAARVGGQWNSASASSATWPGMRTNTSRVMTAFSDLDHAPGTPTYVSQEDMLDYLERYAFTAGLLPHLRLSTRVEALDRAPAGGWLVRSVAGGRVRQEIFKRVIVASGRHRSPQIPEVAGLDRFGGSLGAVHAAQYNGAERYRGRNVLVAGCSISALEIASELAYGGAARVVVCNRRQRYVLPKLIAGVPTEHVMFNRASALLGAVAPPEALAAGLKAKVLSVAGNPAQFGAPAPDENIFAAGITQSHHFLPAVAEGRITVAPWIRRIEGGRVLFDDGSAFDADGIVFGTGYRLSLPWLGADIAKAVDLDESHLDLHEHSFHPDLPGLAFLGLYDLVGPYLPVLELQARWISYCFAGLRPMPSQAEMRDGVARSRAMRAGPPSMPMNAAALMFAGHAGVEPHPGEWPDLERALLFGPLSAVSFRLTGPDALGDAKARSQEAARTFGAITGTEFTAEERGLCEMLGRRLITSAA</sequence>
<evidence type="ECO:0000256" key="5">
    <source>
        <dbReference type="ARBA" id="ARBA00023002"/>
    </source>
</evidence>
<dbReference type="EMBL" id="UEYP01000003">
    <property type="protein sequence ID" value="SSC66982.1"/>
    <property type="molecule type" value="Genomic_DNA"/>
</dbReference>
<dbReference type="PIRSF" id="PIRSF000332">
    <property type="entry name" value="FMO"/>
    <property type="match status" value="1"/>
</dbReference>
<dbReference type="PRINTS" id="PR00370">
    <property type="entry name" value="FMOXYGENASE"/>
</dbReference>
<dbReference type="AlphaFoldDB" id="A0A376AGN0"/>
<dbReference type="GO" id="GO:0004499">
    <property type="term" value="F:N,N-dimethylaniline monooxygenase activity"/>
    <property type="evidence" value="ECO:0007669"/>
    <property type="project" value="InterPro"/>
</dbReference>
<dbReference type="InterPro" id="IPR000960">
    <property type="entry name" value="Flavin_mOase"/>
</dbReference>
<reference evidence="9" key="1">
    <citation type="submission" date="2018-07" db="EMBL/GenBank/DDBJ databases">
        <authorList>
            <person name="Peiro R."/>
            <person name="Begona"/>
            <person name="Cbmso G."/>
            <person name="Lopez M."/>
            <person name="Gonzalez S."/>
        </authorList>
    </citation>
    <scope>NUCLEOTIDE SEQUENCE [LARGE SCALE GENOMIC DNA]</scope>
</reference>
<comment type="similarity">
    <text evidence="1">Belongs to the FMO family.</text>
</comment>
<evidence type="ECO:0000256" key="3">
    <source>
        <dbReference type="ARBA" id="ARBA00022827"/>
    </source>
</evidence>
<dbReference type="GO" id="GO:0050661">
    <property type="term" value="F:NADP binding"/>
    <property type="evidence" value="ECO:0007669"/>
    <property type="project" value="InterPro"/>
</dbReference>
<protein>
    <recommendedName>
        <fullName evidence="7">Trimethylamine monooxygenase</fullName>
        <ecNumber evidence="6">1.14.13.148</ecNumber>
    </recommendedName>
</protein>
<keyword evidence="9" id="KW-1185">Reference proteome</keyword>
<dbReference type="Gene3D" id="3.50.50.60">
    <property type="entry name" value="FAD/NAD(P)-binding domain"/>
    <property type="match status" value="1"/>
</dbReference>
<accession>A0A376AGN0</accession>
<dbReference type="SUPFAM" id="SSF51905">
    <property type="entry name" value="FAD/NAD(P)-binding domain"/>
    <property type="match status" value="2"/>
</dbReference>
<organism evidence="8 9">
    <name type="scientific">Ciceribacter selenitireducens ATCC BAA-1503</name>
    <dbReference type="NCBI Taxonomy" id="1336235"/>
    <lineage>
        <taxon>Bacteria</taxon>
        <taxon>Pseudomonadati</taxon>
        <taxon>Pseudomonadota</taxon>
        <taxon>Alphaproteobacteria</taxon>
        <taxon>Hyphomicrobiales</taxon>
        <taxon>Rhizobiaceae</taxon>
        <taxon>Ciceribacter</taxon>
    </lineage>
</organism>
<name>A0A376AGN0_9HYPH</name>
<evidence type="ECO:0000256" key="4">
    <source>
        <dbReference type="ARBA" id="ARBA00022857"/>
    </source>
</evidence>
<keyword evidence="4" id="KW-0521">NADP</keyword>
<evidence type="ECO:0000313" key="9">
    <source>
        <dbReference type="Proteomes" id="UP000254764"/>
    </source>
</evidence>
<evidence type="ECO:0000256" key="6">
    <source>
        <dbReference type="ARBA" id="ARBA00034528"/>
    </source>
</evidence>
<evidence type="ECO:0000256" key="1">
    <source>
        <dbReference type="ARBA" id="ARBA00009183"/>
    </source>
</evidence>
<keyword evidence="5" id="KW-0560">Oxidoreductase</keyword>
<proteinExistence type="inferred from homology"/>
<dbReference type="RefSeq" id="WP_210209734.1">
    <property type="nucleotide sequence ID" value="NZ_UEYP01000003.1"/>
</dbReference>
<dbReference type="Pfam" id="PF00743">
    <property type="entry name" value="FMO-like"/>
    <property type="match status" value="1"/>
</dbReference>
<dbReference type="STRING" id="1336235.GCA_000518785_02214"/>